<organism evidence="2 3">
    <name type="scientific">Longimycelium tulufanense</name>
    <dbReference type="NCBI Taxonomy" id="907463"/>
    <lineage>
        <taxon>Bacteria</taxon>
        <taxon>Bacillati</taxon>
        <taxon>Actinomycetota</taxon>
        <taxon>Actinomycetes</taxon>
        <taxon>Pseudonocardiales</taxon>
        <taxon>Pseudonocardiaceae</taxon>
        <taxon>Longimycelium</taxon>
    </lineage>
</organism>
<protein>
    <submittedName>
        <fullName evidence="2">Competence protein</fullName>
    </submittedName>
</protein>
<gene>
    <name evidence="2" type="ORF">GCM10012275_06340</name>
</gene>
<dbReference type="Pfam" id="PF02464">
    <property type="entry name" value="CinA"/>
    <property type="match status" value="1"/>
</dbReference>
<feature type="domain" description="CinA C-terminal" evidence="1">
    <location>
        <begin position="24"/>
        <end position="169"/>
    </location>
</feature>
<name>A0A8J3C6C1_9PSEU</name>
<dbReference type="Gene3D" id="3.90.950.20">
    <property type="entry name" value="CinA-like"/>
    <property type="match status" value="1"/>
</dbReference>
<dbReference type="Proteomes" id="UP000637578">
    <property type="component" value="Unassembled WGS sequence"/>
</dbReference>
<dbReference type="AlphaFoldDB" id="A0A8J3C6C1"/>
<evidence type="ECO:0000259" key="1">
    <source>
        <dbReference type="Pfam" id="PF02464"/>
    </source>
</evidence>
<keyword evidence="3" id="KW-1185">Reference proteome</keyword>
<comment type="caution">
    <text evidence="2">The sequence shown here is derived from an EMBL/GenBank/DDBJ whole genome shotgun (WGS) entry which is preliminary data.</text>
</comment>
<reference evidence="2" key="1">
    <citation type="journal article" date="2014" name="Int. J. Syst. Evol. Microbiol.">
        <title>Complete genome sequence of Corynebacterium casei LMG S-19264T (=DSM 44701T), isolated from a smear-ripened cheese.</title>
        <authorList>
            <consortium name="US DOE Joint Genome Institute (JGI-PGF)"/>
            <person name="Walter F."/>
            <person name="Albersmeier A."/>
            <person name="Kalinowski J."/>
            <person name="Ruckert C."/>
        </authorList>
    </citation>
    <scope>NUCLEOTIDE SEQUENCE</scope>
    <source>
        <strain evidence="2">CGMCC 4.5737</strain>
    </source>
</reference>
<evidence type="ECO:0000313" key="2">
    <source>
        <dbReference type="EMBL" id="GGM38045.1"/>
    </source>
</evidence>
<dbReference type="EMBL" id="BMMK01000002">
    <property type="protein sequence ID" value="GGM38045.1"/>
    <property type="molecule type" value="Genomic_DNA"/>
</dbReference>
<dbReference type="InterPro" id="IPR008136">
    <property type="entry name" value="CinA_C"/>
</dbReference>
<reference evidence="2" key="2">
    <citation type="submission" date="2020-09" db="EMBL/GenBank/DDBJ databases">
        <authorList>
            <person name="Sun Q."/>
            <person name="Zhou Y."/>
        </authorList>
    </citation>
    <scope>NUCLEOTIDE SEQUENCE</scope>
    <source>
        <strain evidence="2">CGMCC 4.5737</strain>
    </source>
</reference>
<proteinExistence type="predicted"/>
<evidence type="ECO:0000313" key="3">
    <source>
        <dbReference type="Proteomes" id="UP000637578"/>
    </source>
</evidence>
<dbReference type="NCBIfam" id="TIGR00199">
    <property type="entry name" value="PncC_domain"/>
    <property type="match status" value="1"/>
</dbReference>
<dbReference type="InterPro" id="IPR036653">
    <property type="entry name" value="CinA-like_C"/>
</dbReference>
<dbReference type="SUPFAM" id="SSF142433">
    <property type="entry name" value="CinA-like"/>
    <property type="match status" value="1"/>
</dbReference>
<sequence>MSGTSSLGPLPDMVGLSDEELVHLVGLLRDRGETVATAESLTAGLVCAVLTAVPGASAVVRGGMVVYATDLKARLAGVDPELLAERGAVDRDVAAQLAAGARDRCGASWGLGLTGVAGPDGQDGVAPGTVHIGIAGPNGTSVRTVTLGGNRQAVRAGAVRVALRALSDVVFTTTDRGD</sequence>
<accession>A0A8J3C6C1</accession>